<evidence type="ECO:0000256" key="12">
    <source>
        <dbReference type="ARBA" id="ARBA00033413"/>
    </source>
</evidence>
<gene>
    <name evidence="14" type="primary">folK</name>
    <name evidence="14" type="ORF">J6I44_11425</name>
</gene>
<keyword evidence="9" id="KW-0289">Folate biosynthesis</keyword>
<dbReference type="EMBL" id="JAGGJA010000007">
    <property type="protein sequence ID" value="MCW9707467.1"/>
    <property type="molecule type" value="Genomic_DNA"/>
</dbReference>
<dbReference type="Proteomes" id="UP001207918">
    <property type="component" value="Unassembled WGS sequence"/>
</dbReference>
<evidence type="ECO:0000256" key="10">
    <source>
        <dbReference type="ARBA" id="ARBA00029409"/>
    </source>
</evidence>
<comment type="similarity">
    <text evidence="2">Belongs to the HPPK family.</text>
</comment>
<evidence type="ECO:0000256" key="2">
    <source>
        <dbReference type="ARBA" id="ARBA00005810"/>
    </source>
</evidence>
<evidence type="ECO:0000256" key="7">
    <source>
        <dbReference type="ARBA" id="ARBA00022777"/>
    </source>
</evidence>
<dbReference type="Pfam" id="PF01288">
    <property type="entry name" value="HPPK"/>
    <property type="match status" value="1"/>
</dbReference>
<keyword evidence="15" id="KW-1185">Reference proteome</keyword>
<evidence type="ECO:0000313" key="15">
    <source>
        <dbReference type="Proteomes" id="UP001207918"/>
    </source>
</evidence>
<evidence type="ECO:0000256" key="3">
    <source>
        <dbReference type="ARBA" id="ARBA00013253"/>
    </source>
</evidence>
<dbReference type="Gene3D" id="3.30.70.560">
    <property type="entry name" value="7,8-Dihydro-6-hydroxymethylpterin-pyrophosphokinase HPPK"/>
    <property type="match status" value="1"/>
</dbReference>
<evidence type="ECO:0000256" key="5">
    <source>
        <dbReference type="ARBA" id="ARBA00022679"/>
    </source>
</evidence>
<comment type="function">
    <text evidence="10">Catalyzes the transfer of pyrophosphate from adenosine triphosphate (ATP) to 6-hydroxymethyl-7,8-dihydropterin, an enzymatic step in folate biosynthesis pathway.</text>
</comment>
<evidence type="ECO:0000256" key="9">
    <source>
        <dbReference type="ARBA" id="ARBA00022909"/>
    </source>
</evidence>
<dbReference type="SUPFAM" id="SSF55083">
    <property type="entry name" value="6-hydroxymethyl-7,8-dihydropterin pyrophosphokinase, HPPK"/>
    <property type="match status" value="1"/>
</dbReference>
<dbReference type="PANTHER" id="PTHR43071">
    <property type="entry name" value="2-AMINO-4-HYDROXY-6-HYDROXYMETHYLDIHYDROPTERIDINE PYROPHOSPHOKINASE"/>
    <property type="match status" value="1"/>
</dbReference>
<keyword evidence="8" id="KW-0067">ATP-binding</keyword>
<keyword evidence="6" id="KW-0547">Nucleotide-binding</keyword>
<dbReference type="PANTHER" id="PTHR43071:SF1">
    <property type="entry name" value="2-AMINO-4-HYDROXY-6-HYDROXYMETHYLDIHYDROPTERIDINE PYROPHOSPHOKINASE"/>
    <property type="match status" value="1"/>
</dbReference>
<evidence type="ECO:0000259" key="13">
    <source>
        <dbReference type="Pfam" id="PF01288"/>
    </source>
</evidence>
<reference evidence="14 15" key="1">
    <citation type="submission" date="2021-03" db="EMBL/GenBank/DDBJ databases">
        <title>Aliifodinibius sp. nov., a new bacterium isolated from saline soil.</title>
        <authorList>
            <person name="Galisteo C."/>
            <person name="De La Haba R."/>
            <person name="Sanchez-Porro C."/>
            <person name="Ventosa A."/>
        </authorList>
    </citation>
    <scope>NUCLEOTIDE SEQUENCE [LARGE SCALE GENOMIC DNA]</scope>
    <source>
        <strain evidence="14 15">1BSP15-2V2</strain>
    </source>
</reference>
<sequence length="162" mass="18278">MATVVVALGSNVGDRRQHLSDAKTFLTDVSTASVTASSIYVTEPIGPSTRDFYNAVVMLHSSEQAESLIQQFKQFEANHGRSGNRPRWSARTIDLDIISYGHLVIQSDNLIIPHPEYHKRLFVLEPLRELMPEWIDPKSHATVGELIAQAPDMRITKLDLRW</sequence>
<dbReference type="GO" id="GO:0003848">
    <property type="term" value="F:2-amino-4-hydroxy-6-hydroxymethyldihydropteridine diphosphokinase activity"/>
    <property type="evidence" value="ECO:0007669"/>
    <property type="project" value="UniProtKB-EC"/>
</dbReference>
<evidence type="ECO:0000313" key="14">
    <source>
        <dbReference type="EMBL" id="MCW9707467.1"/>
    </source>
</evidence>
<proteinExistence type="inferred from homology"/>
<organism evidence="14 15">
    <name type="scientific">Fodinibius salsisoli</name>
    <dbReference type="NCBI Taxonomy" id="2820877"/>
    <lineage>
        <taxon>Bacteria</taxon>
        <taxon>Pseudomonadati</taxon>
        <taxon>Balneolota</taxon>
        <taxon>Balneolia</taxon>
        <taxon>Balneolales</taxon>
        <taxon>Balneolaceae</taxon>
        <taxon>Fodinibius</taxon>
    </lineage>
</organism>
<dbReference type="InterPro" id="IPR000550">
    <property type="entry name" value="Hppk"/>
</dbReference>
<evidence type="ECO:0000256" key="8">
    <source>
        <dbReference type="ARBA" id="ARBA00022840"/>
    </source>
</evidence>
<dbReference type="RefSeq" id="WP_265766254.1">
    <property type="nucleotide sequence ID" value="NZ_JAGGJA010000007.1"/>
</dbReference>
<name>A0ABT3PNP2_9BACT</name>
<comment type="caution">
    <text evidence="14">The sequence shown here is derived from an EMBL/GenBank/DDBJ whole genome shotgun (WGS) entry which is preliminary data.</text>
</comment>
<evidence type="ECO:0000256" key="11">
    <source>
        <dbReference type="ARBA" id="ARBA00029766"/>
    </source>
</evidence>
<dbReference type="NCBIfam" id="TIGR01498">
    <property type="entry name" value="folK"/>
    <property type="match status" value="1"/>
</dbReference>
<dbReference type="CDD" id="cd00483">
    <property type="entry name" value="HPPK"/>
    <property type="match status" value="1"/>
</dbReference>
<feature type="domain" description="7,8-dihydro-6-hydroxymethylpterin-pyrophosphokinase" evidence="13">
    <location>
        <begin position="5"/>
        <end position="132"/>
    </location>
</feature>
<dbReference type="InterPro" id="IPR035907">
    <property type="entry name" value="Hppk_sf"/>
</dbReference>
<keyword evidence="7" id="KW-0418">Kinase</keyword>
<dbReference type="EC" id="2.7.6.3" evidence="3"/>
<evidence type="ECO:0000256" key="4">
    <source>
        <dbReference type="ARBA" id="ARBA00016218"/>
    </source>
</evidence>
<evidence type="ECO:0000256" key="1">
    <source>
        <dbReference type="ARBA" id="ARBA00005051"/>
    </source>
</evidence>
<protein>
    <recommendedName>
        <fullName evidence="4">2-amino-4-hydroxy-6-hydroxymethyldihydropteridine pyrophosphokinase</fullName>
        <ecNumber evidence="3">2.7.6.3</ecNumber>
    </recommendedName>
    <alternativeName>
        <fullName evidence="11">6-hydroxymethyl-7,8-dihydropterin pyrophosphokinase</fullName>
    </alternativeName>
    <alternativeName>
        <fullName evidence="12">7,8-dihydro-6-hydroxymethylpterin-pyrophosphokinase</fullName>
    </alternativeName>
</protein>
<accession>A0ABT3PNP2</accession>
<comment type="pathway">
    <text evidence="1">Cofactor biosynthesis; tetrahydrofolate biosynthesis; 2-amino-4-hydroxy-6-hydroxymethyl-7,8-dihydropteridine diphosphate from 7,8-dihydroneopterin triphosphate: step 4/4.</text>
</comment>
<keyword evidence="5 14" id="KW-0808">Transferase</keyword>
<evidence type="ECO:0000256" key="6">
    <source>
        <dbReference type="ARBA" id="ARBA00022741"/>
    </source>
</evidence>